<comment type="caution">
    <text evidence="1">The sequence shown here is derived from an EMBL/GenBank/DDBJ whole genome shotgun (WGS) entry which is preliminary data.</text>
</comment>
<reference evidence="1" key="1">
    <citation type="submission" date="2020-05" db="EMBL/GenBank/DDBJ databases">
        <title>Large-scale comparative analyses of tick genomes elucidate their genetic diversity and vector capacities.</title>
        <authorList>
            <person name="Jia N."/>
            <person name="Wang J."/>
            <person name="Shi W."/>
            <person name="Du L."/>
            <person name="Sun Y."/>
            <person name="Zhan W."/>
            <person name="Jiang J."/>
            <person name="Wang Q."/>
            <person name="Zhang B."/>
            <person name="Ji P."/>
            <person name="Sakyi L.B."/>
            <person name="Cui X."/>
            <person name="Yuan T."/>
            <person name="Jiang B."/>
            <person name="Yang W."/>
            <person name="Lam T.T.-Y."/>
            <person name="Chang Q."/>
            <person name="Ding S."/>
            <person name="Wang X."/>
            <person name="Zhu J."/>
            <person name="Ruan X."/>
            <person name="Zhao L."/>
            <person name="Wei J."/>
            <person name="Que T."/>
            <person name="Du C."/>
            <person name="Cheng J."/>
            <person name="Dai P."/>
            <person name="Han X."/>
            <person name="Huang E."/>
            <person name="Gao Y."/>
            <person name="Liu J."/>
            <person name="Shao H."/>
            <person name="Ye R."/>
            <person name="Li L."/>
            <person name="Wei W."/>
            <person name="Wang X."/>
            <person name="Wang C."/>
            <person name="Yang T."/>
            <person name="Huo Q."/>
            <person name="Li W."/>
            <person name="Guo W."/>
            <person name="Chen H."/>
            <person name="Zhou L."/>
            <person name="Ni X."/>
            <person name="Tian J."/>
            <person name="Zhou Y."/>
            <person name="Sheng Y."/>
            <person name="Liu T."/>
            <person name="Pan Y."/>
            <person name="Xia L."/>
            <person name="Li J."/>
            <person name="Zhao F."/>
            <person name="Cao W."/>
        </authorList>
    </citation>
    <scope>NUCLEOTIDE SEQUENCE</scope>
    <source>
        <strain evidence="1">Hyas-2018</strain>
    </source>
</reference>
<dbReference type="Proteomes" id="UP000821845">
    <property type="component" value="Chromosome 1"/>
</dbReference>
<protein>
    <submittedName>
        <fullName evidence="1">Uncharacterized protein</fullName>
    </submittedName>
</protein>
<sequence>MRASGPRRRVSSFRAFGRRELRCVCGGSSLGGPVHGTVNQPFRGRGSPSAGRCQPRNLARGPIGLLAARAFGESGRTPSIRSCSGLPSAARGKIRGRRKQAP</sequence>
<name>A0ACB7TD72_HYAAI</name>
<evidence type="ECO:0000313" key="2">
    <source>
        <dbReference type="Proteomes" id="UP000821845"/>
    </source>
</evidence>
<keyword evidence="2" id="KW-1185">Reference proteome</keyword>
<proteinExistence type="predicted"/>
<organism evidence="1 2">
    <name type="scientific">Hyalomma asiaticum</name>
    <name type="common">Tick</name>
    <dbReference type="NCBI Taxonomy" id="266040"/>
    <lineage>
        <taxon>Eukaryota</taxon>
        <taxon>Metazoa</taxon>
        <taxon>Ecdysozoa</taxon>
        <taxon>Arthropoda</taxon>
        <taxon>Chelicerata</taxon>
        <taxon>Arachnida</taxon>
        <taxon>Acari</taxon>
        <taxon>Parasitiformes</taxon>
        <taxon>Ixodida</taxon>
        <taxon>Ixodoidea</taxon>
        <taxon>Ixodidae</taxon>
        <taxon>Hyalomminae</taxon>
        <taxon>Hyalomma</taxon>
    </lineage>
</organism>
<gene>
    <name evidence="1" type="ORF">HPB50_001904</name>
</gene>
<accession>A0ACB7TD72</accession>
<evidence type="ECO:0000313" key="1">
    <source>
        <dbReference type="EMBL" id="KAH6944088.1"/>
    </source>
</evidence>
<dbReference type="EMBL" id="CM023481">
    <property type="protein sequence ID" value="KAH6944088.1"/>
    <property type="molecule type" value="Genomic_DNA"/>
</dbReference>